<accession>A0ABS7YQA9</accession>
<evidence type="ECO:0000313" key="2">
    <source>
        <dbReference type="Proteomes" id="UP001199044"/>
    </source>
</evidence>
<comment type="caution">
    <text evidence="1">The sequence shown here is derived from an EMBL/GenBank/DDBJ whole genome shotgun (WGS) entry which is preliminary data.</text>
</comment>
<sequence>MEQKSKINEKLLEVLQLLGSNWSIQDYQLGGMGWTSVIVCESRKYTLHSDRGCVEIYKGDYQEQRLIKSAITVNDIADIISTNI</sequence>
<evidence type="ECO:0000313" key="1">
    <source>
        <dbReference type="EMBL" id="MCA2016445.1"/>
    </source>
</evidence>
<keyword evidence="2" id="KW-1185">Reference proteome</keyword>
<reference evidence="2" key="1">
    <citation type="submission" date="2023-07" db="EMBL/GenBank/DDBJ databases">
        <title>Molecular identification of indigenous halophilic bacteria isolated from red sea cost, biodegradation of synthetic dyes and assessment of degraded metabolite toxicity.</title>
        <authorList>
            <person name="Chaieb K."/>
            <person name="Altayb H.N."/>
        </authorList>
    </citation>
    <scope>NUCLEOTIDE SEQUENCE [LARGE SCALE GENOMIC DNA]</scope>
    <source>
        <strain evidence="2">K20</strain>
    </source>
</reference>
<name>A0ABS7YQA9_9VIBR</name>
<dbReference type="EMBL" id="JAIWIU010000058">
    <property type="protein sequence ID" value="MCA2016445.1"/>
    <property type="molecule type" value="Genomic_DNA"/>
</dbReference>
<organism evidence="1 2">
    <name type="scientific">Vibrio tritonius</name>
    <dbReference type="NCBI Taxonomy" id="1435069"/>
    <lineage>
        <taxon>Bacteria</taxon>
        <taxon>Pseudomonadati</taxon>
        <taxon>Pseudomonadota</taxon>
        <taxon>Gammaproteobacteria</taxon>
        <taxon>Vibrionales</taxon>
        <taxon>Vibrionaceae</taxon>
        <taxon>Vibrio</taxon>
    </lineage>
</organism>
<gene>
    <name evidence="1" type="ORF">LDJ79_10005</name>
</gene>
<dbReference type="Proteomes" id="UP001199044">
    <property type="component" value="Unassembled WGS sequence"/>
</dbReference>
<protein>
    <submittedName>
        <fullName evidence="1">Uncharacterized protein</fullName>
    </submittedName>
</protein>
<proteinExistence type="predicted"/>
<dbReference type="RefSeq" id="WP_225250480.1">
    <property type="nucleotide sequence ID" value="NZ_JAIWIU010000058.1"/>
</dbReference>